<dbReference type="OrthoDB" id="75250at2759"/>
<dbReference type="PANTHER" id="PTHR12296:SF30">
    <property type="entry name" value="DENN DOMAIN-CONTAINING PROTEIN CRAG"/>
    <property type="match status" value="1"/>
</dbReference>
<dbReference type="GO" id="GO:0031410">
    <property type="term" value="C:cytoplasmic vesicle"/>
    <property type="evidence" value="ECO:0007669"/>
    <property type="project" value="TreeGrafter"/>
</dbReference>
<evidence type="ECO:0000313" key="2">
    <source>
        <dbReference type="EMBL" id="KAF2882767.1"/>
    </source>
</evidence>
<dbReference type="PANTHER" id="PTHR12296">
    <property type="entry name" value="DENN DOMAIN-CONTAINING PROTEIN 4"/>
    <property type="match status" value="1"/>
</dbReference>
<dbReference type="GO" id="GO:0032483">
    <property type="term" value="P:regulation of Rab protein signal transduction"/>
    <property type="evidence" value="ECO:0007669"/>
    <property type="project" value="TreeGrafter"/>
</dbReference>
<name>A0A8K0CCJ2_IGNLU</name>
<dbReference type="AlphaFoldDB" id="A0A8K0CCJ2"/>
<proteinExistence type="predicted"/>
<organism evidence="2 3">
    <name type="scientific">Ignelater luminosus</name>
    <name type="common">Cucubano</name>
    <name type="synonym">Pyrophorus luminosus</name>
    <dbReference type="NCBI Taxonomy" id="2038154"/>
    <lineage>
        <taxon>Eukaryota</taxon>
        <taxon>Metazoa</taxon>
        <taxon>Ecdysozoa</taxon>
        <taxon>Arthropoda</taxon>
        <taxon>Hexapoda</taxon>
        <taxon>Insecta</taxon>
        <taxon>Pterygota</taxon>
        <taxon>Neoptera</taxon>
        <taxon>Endopterygota</taxon>
        <taxon>Coleoptera</taxon>
        <taxon>Polyphaga</taxon>
        <taxon>Elateriformia</taxon>
        <taxon>Elateroidea</taxon>
        <taxon>Elateridae</taxon>
        <taxon>Agrypninae</taxon>
        <taxon>Pyrophorini</taxon>
        <taxon>Ignelater</taxon>
    </lineage>
</organism>
<dbReference type="EMBL" id="VTPC01090588">
    <property type="protein sequence ID" value="KAF2882767.1"/>
    <property type="molecule type" value="Genomic_DNA"/>
</dbReference>
<reference evidence="2" key="1">
    <citation type="submission" date="2019-08" db="EMBL/GenBank/DDBJ databases">
        <title>The genome of the North American firefly Photinus pyralis.</title>
        <authorList>
            <consortium name="Photinus pyralis genome working group"/>
            <person name="Fallon T.R."/>
            <person name="Sander Lower S.E."/>
            <person name="Weng J.-K."/>
        </authorList>
    </citation>
    <scope>NUCLEOTIDE SEQUENCE</scope>
    <source>
        <strain evidence="2">TRF0915ILg1</strain>
        <tissue evidence="2">Whole body</tissue>
    </source>
</reference>
<protein>
    <submittedName>
        <fullName evidence="2">Uncharacterized protein</fullName>
    </submittedName>
</protein>
<evidence type="ECO:0000256" key="1">
    <source>
        <dbReference type="SAM" id="MobiDB-lite"/>
    </source>
</evidence>
<sequence>MSNWSAEDSNLNTLCQACNKLTVPLLTISVNQHGATSPSESFSVPYLNPLVLRKELENILTQEGDLSLAEAKFVEEHPIIYWNLVWTFERINVQSHLPNLCLKNRVDNQSAANKAQDNNAEDNSVSASDSGKESEDNTEDCANCMQPVKEGADPLTQELATVEHLSAQVSVQCIWDNPRLHGEGPPMYILWQRRDASSSLVSALTDQTTIGRPVMQSILGSVHCNDLLEPLKRLAMERQKIQKVRGIDRTHSIYRDILFLACKALGRSNIDLNAFDKEYALAFSRLPERNSKMYRAQDRPLSLGSSYCRQYFKPLSLV</sequence>
<comment type="caution">
    <text evidence="2">The sequence shown here is derived from an EMBL/GenBank/DDBJ whole genome shotgun (WGS) entry which is preliminary data.</text>
</comment>
<feature type="compositionally biased region" description="Polar residues" evidence="1">
    <location>
        <begin position="112"/>
        <end position="129"/>
    </location>
</feature>
<evidence type="ECO:0000313" key="3">
    <source>
        <dbReference type="Proteomes" id="UP000801492"/>
    </source>
</evidence>
<dbReference type="GO" id="GO:0005085">
    <property type="term" value="F:guanyl-nucleotide exchange factor activity"/>
    <property type="evidence" value="ECO:0007669"/>
    <property type="project" value="UniProtKB-ARBA"/>
</dbReference>
<dbReference type="Proteomes" id="UP000801492">
    <property type="component" value="Unassembled WGS sequence"/>
</dbReference>
<accession>A0A8K0CCJ2</accession>
<keyword evidence="3" id="KW-1185">Reference proteome</keyword>
<feature type="region of interest" description="Disordered" evidence="1">
    <location>
        <begin position="112"/>
        <end position="140"/>
    </location>
</feature>
<gene>
    <name evidence="2" type="ORF">ILUMI_23391</name>
</gene>
<dbReference type="InterPro" id="IPR051696">
    <property type="entry name" value="DENN_Domain_GEFs"/>
</dbReference>